<dbReference type="PROSITE" id="PS51387">
    <property type="entry name" value="FAD_PCMH"/>
    <property type="match status" value="1"/>
</dbReference>
<dbReference type="SUPFAM" id="SSF56176">
    <property type="entry name" value="FAD-binding/transporter-associated domain-like"/>
    <property type="match status" value="1"/>
</dbReference>
<dbReference type="InterPro" id="IPR036318">
    <property type="entry name" value="FAD-bd_PCMH-like_sf"/>
</dbReference>
<feature type="chain" id="PRO_5045562663" description="FAD-binding PCMH-type domain-containing protein" evidence="5">
    <location>
        <begin position="25"/>
        <end position="548"/>
    </location>
</feature>
<dbReference type="Gene3D" id="3.30.465.10">
    <property type="match status" value="1"/>
</dbReference>
<dbReference type="PANTHER" id="PTHR42973:SF13">
    <property type="entry name" value="FAD-BINDING PCMH-TYPE DOMAIN-CONTAINING PROTEIN"/>
    <property type="match status" value="1"/>
</dbReference>
<dbReference type="InterPro" id="IPR050416">
    <property type="entry name" value="FAD-linked_Oxidoreductase"/>
</dbReference>
<keyword evidence="4" id="KW-0560">Oxidoreductase</keyword>
<evidence type="ECO:0000313" key="8">
    <source>
        <dbReference type="Proteomes" id="UP001305779"/>
    </source>
</evidence>
<name>A0ABR0EPI5_ZASCE</name>
<feature type="domain" description="FAD-binding PCMH-type" evidence="6">
    <location>
        <begin position="81"/>
        <end position="254"/>
    </location>
</feature>
<keyword evidence="3" id="KW-0274">FAD</keyword>
<accession>A0ABR0EPI5</accession>
<dbReference type="InterPro" id="IPR016166">
    <property type="entry name" value="FAD-bd_PCMH"/>
</dbReference>
<dbReference type="Proteomes" id="UP001305779">
    <property type="component" value="Unassembled WGS sequence"/>
</dbReference>
<organism evidence="7 8">
    <name type="scientific">Zasmidium cellare</name>
    <name type="common">Wine cellar mold</name>
    <name type="synonym">Racodium cellare</name>
    <dbReference type="NCBI Taxonomy" id="395010"/>
    <lineage>
        <taxon>Eukaryota</taxon>
        <taxon>Fungi</taxon>
        <taxon>Dikarya</taxon>
        <taxon>Ascomycota</taxon>
        <taxon>Pezizomycotina</taxon>
        <taxon>Dothideomycetes</taxon>
        <taxon>Dothideomycetidae</taxon>
        <taxon>Mycosphaerellales</taxon>
        <taxon>Mycosphaerellaceae</taxon>
        <taxon>Zasmidium</taxon>
    </lineage>
</organism>
<evidence type="ECO:0000256" key="3">
    <source>
        <dbReference type="ARBA" id="ARBA00022827"/>
    </source>
</evidence>
<comment type="similarity">
    <text evidence="1">Belongs to the oxygen-dependent FAD-linked oxidoreductase family.</text>
</comment>
<evidence type="ECO:0000256" key="5">
    <source>
        <dbReference type="SAM" id="SignalP"/>
    </source>
</evidence>
<dbReference type="InterPro" id="IPR006094">
    <property type="entry name" value="Oxid_FAD_bind_N"/>
</dbReference>
<evidence type="ECO:0000259" key="6">
    <source>
        <dbReference type="PROSITE" id="PS51387"/>
    </source>
</evidence>
<feature type="signal peptide" evidence="5">
    <location>
        <begin position="1"/>
        <end position="24"/>
    </location>
</feature>
<keyword evidence="8" id="KW-1185">Reference proteome</keyword>
<reference evidence="7 8" key="1">
    <citation type="journal article" date="2023" name="G3 (Bethesda)">
        <title>A chromosome-level genome assembly of Zasmidium syzygii isolated from banana leaves.</title>
        <authorList>
            <person name="van Westerhoven A.C."/>
            <person name="Mehrabi R."/>
            <person name="Talebi R."/>
            <person name="Steentjes M.B.F."/>
            <person name="Corcolon B."/>
            <person name="Chong P.A."/>
            <person name="Kema G.H.J."/>
            <person name="Seidl M.F."/>
        </authorList>
    </citation>
    <scope>NUCLEOTIDE SEQUENCE [LARGE SCALE GENOMIC DNA]</scope>
    <source>
        <strain evidence="7 8">P124</strain>
    </source>
</reference>
<evidence type="ECO:0000256" key="1">
    <source>
        <dbReference type="ARBA" id="ARBA00005466"/>
    </source>
</evidence>
<comment type="caution">
    <text evidence="7">The sequence shown here is derived from an EMBL/GenBank/DDBJ whole genome shotgun (WGS) entry which is preliminary data.</text>
</comment>
<protein>
    <recommendedName>
        <fullName evidence="6">FAD-binding PCMH-type domain-containing protein</fullName>
    </recommendedName>
</protein>
<evidence type="ECO:0000256" key="2">
    <source>
        <dbReference type="ARBA" id="ARBA00022630"/>
    </source>
</evidence>
<evidence type="ECO:0000313" key="7">
    <source>
        <dbReference type="EMBL" id="KAK4503155.1"/>
    </source>
</evidence>
<dbReference type="EMBL" id="JAXOVC010000004">
    <property type="protein sequence ID" value="KAK4503155.1"/>
    <property type="molecule type" value="Genomic_DNA"/>
</dbReference>
<sequence>MRLNAMNTFSLFSILLALGHAARAETWNSNYGHSISHATSICQQLHSQIPSRVAFDNTTNNGKLAAAYQEATQRYNNAANADDVPACVLFPSCAEDVSAAFKLLHDAPDVPFALKSGGHDWNRGTSSTNGGVLISFRPYLNYTKASDDGLVAEIGPGARWQEVIPPLEAINRTVVGGRYGDVGVGGYISRGGISYLCSQYGLASDSAIGFEMVLANGDIVMANKTSHPDLFWGMRGGSALFGAITKVILETHPLGKIYAGTRTFYANQTETVLGAAWEFLAGFKDPKAAITLTFIQAGYIFGLNGTANWRIDFFYDGTDPGDVFDEFHSIPSVPTKAGVMDPVGINSYSKILNTVDVPNFSNPSAGFVSSYPNLPKKEMVPFLQEHLERTLNMTSILNQEGEFAFLEVAFQTIPVAFHRASYERGPAANTLDPNAGDAWWLDYTLAWANAKDDIRYTLALKGVVDNGPLTMQARYPDLKPTNYHGAVGNETQQLVGYSPLLATDAGVGQNVFLSYGDERYERLKAIQKRYDPRGLFYTQTIPLDNRSE</sequence>
<keyword evidence="2" id="KW-0285">Flavoprotein</keyword>
<dbReference type="PANTHER" id="PTHR42973">
    <property type="entry name" value="BINDING OXIDOREDUCTASE, PUTATIVE (AFU_ORTHOLOGUE AFUA_1G17690)-RELATED"/>
    <property type="match status" value="1"/>
</dbReference>
<keyword evidence="5" id="KW-0732">Signal</keyword>
<gene>
    <name evidence="7" type="ORF">PRZ48_006583</name>
</gene>
<evidence type="ECO:0000256" key="4">
    <source>
        <dbReference type="ARBA" id="ARBA00023002"/>
    </source>
</evidence>
<dbReference type="InterPro" id="IPR016169">
    <property type="entry name" value="FAD-bd_PCMH_sub2"/>
</dbReference>
<dbReference type="Pfam" id="PF01565">
    <property type="entry name" value="FAD_binding_4"/>
    <property type="match status" value="1"/>
</dbReference>
<proteinExistence type="inferred from homology"/>